<evidence type="ECO:0000313" key="2">
    <source>
        <dbReference type="Proteomes" id="UP000238493"/>
    </source>
</evidence>
<keyword evidence="2" id="KW-1185">Reference proteome</keyword>
<protein>
    <submittedName>
        <fullName evidence="1">Uncharacterized protein</fullName>
    </submittedName>
</protein>
<gene>
    <name evidence="1" type="ORF">C3731_20140</name>
</gene>
<reference evidence="1 2" key="1">
    <citation type="submission" date="2018-02" db="EMBL/GenBank/DDBJ databases">
        <title>Draft genome sequence of Ochrobactrum oryzae found in Brazil.</title>
        <authorList>
            <person name="Cerdeira L."/>
            <person name="Andrade F."/>
            <person name="Zacariotto T."/>
            <person name="Barbosa B."/>
            <person name="Santos S."/>
            <person name="Cassetari V."/>
            <person name="Lincopan N."/>
        </authorList>
    </citation>
    <scope>NUCLEOTIDE SEQUENCE [LARGE SCALE GENOMIC DNA]</scope>
    <source>
        <strain evidence="1 2">OA447</strain>
    </source>
</reference>
<accession>A0A2S7IV33</accession>
<sequence>MPLERIHLHKILKLLFSSAPQRRSLLLRDLRLERAKEEGREANGPDFYTPFWSDVRAHIFGGNDLHESTEGRIIANPRSRKDLYPKLRDGFLRWWIERRRWTNEPFRPGRHLKSSYTFAELGATVKVEGVLSVRDARSAEHFIYPYFGSDPALSDEAAKLGLWLLIQALPEVLPTEIRILDIIRGQTFSVDRLPLSGNEEAKFQEQYRKLIDERNALLAG</sequence>
<dbReference type="OrthoDB" id="7833521at2"/>
<dbReference type="Proteomes" id="UP000238493">
    <property type="component" value="Unassembled WGS sequence"/>
</dbReference>
<dbReference type="EMBL" id="PTRC01000045">
    <property type="protein sequence ID" value="PQA71790.1"/>
    <property type="molecule type" value="Genomic_DNA"/>
</dbReference>
<name>A0A2S7IV33_9HYPH</name>
<proteinExistence type="predicted"/>
<comment type="caution">
    <text evidence="1">The sequence shown here is derived from an EMBL/GenBank/DDBJ whole genome shotgun (WGS) entry which is preliminary data.</text>
</comment>
<evidence type="ECO:0000313" key="1">
    <source>
        <dbReference type="EMBL" id="PQA71790.1"/>
    </source>
</evidence>
<organism evidence="1 2">
    <name type="scientific">Brucella oryzae</name>
    <dbReference type="NCBI Taxonomy" id="335286"/>
    <lineage>
        <taxon>Bacteria</taxon>
        <taxon>Pseudomonadati</taxon>
        <taxon>Pseudomonadota</taxon>
        <taxon>Alphaproteobacteria</taxon>
        <taxon>Hyphomicrobiales</taxon>
        <taxon>Brucellaceae</taxon>
        <taxon>Brucella/Ochrobactrum group</taxon>
        <taxon>Brucella</taxon>
    </lineage>
</organism>
<dbReference type="RefSeq" id="WP_104757388.1">
    <property type="nucleotide sequence ID" value="NZ_JAGSIC010000017.1"/>
</dbReference>
<dbReference type="AlphaFoldDB" id="A0A2S7IV33"/>